<dbReference type="Pfam" id="PF01467">
    <property type="entry name" value="CTP_transf_like"/>
    <property type="match status" value="1"/>
</dbReference>
<evidence type="ECO:0000259" key="12">
    <source>
        <dbReference type="Pfam" id="PF01467"/>
    </source>
</evidence>
<organism evidence="13 14">
    <name type="scientific">Franconibacter pulveris</name>
    <dbReference type="NCBI Taxonomy" id="435910"/>
    <lineage>
        <taxon>Bacteria</taxon>
        <taxon>Pseudomonadati</taxon>
        <taxon>Pseudomonadota</taxon>
        <taxon>Gammaproteobacteria</taxon>
        <taxon>Enterobacterales</taxon>
        <taxon>Enterobacteriaceae</taxon>
        <taxon>Franconibacter</taxon>
    </lineage>
</organism>
<keyword evidence="8 11" id="KW-0067">ATP-binding</keyword>
<dbReference type="STRING" id="1121863.GCA_000621185_00445"/>
<dbReference type="NCBIfam" id="TIGR00125">
    <property type="entry name" value="cyt_tran_rel"/>
    <property type="match status" value="1"/>
</dbReference>
<reference evidence="13 14" key="1">
    <citation type="submission" date="2015-06" db="EMBL/GenBank/DDBJ databases">
        <title>Genome sequencing of Cronobacter sp. strain DJ34 isolated from petroleum contaminated sludge of Duliajan Oil Fields, Assam, India.</title>
        <authorList>
            <person name="Pal S."/>
            <person name="Banerjee T.D."/>
            <person name="Roy A."/>
            <person name="Sar P."/>
            <person name="Kazy S.K."/>
        </authorList>
    </citation>
    <scope>NUCLEOTIDE SEQUENCE [LARGE SCALE GENOMIC DNA]</scope>
    <source>
        <strain evidence="13 14">DJ34</strain>
    </source>
</reference>
<dbReference type="PANTHER" id="PTHR39321:SF3">
    <property type="entry name" value="PHOSPHOPANTETHEINE ADENYLYLTRANSFERASE"/>
    <property type="match status" value="1"/>
</dbReference>
<evidence type="ECO:0000313" key="14">
    <source>
        <dbReference type="Proteomes" id="UP000037315"/>
    </source>
</evidence>
<dbReference type="GO" id="GO:0009435">
    <property type="term" value="P:NAD+ biosynthetic process"/>
    <property type="evidence" value="ECO:0007669"/>
    <property type="project" value="UniProtKB-UniRule"/>
</dbReference>
<keyword evidence="7 11" id="KW-0547">Nucleotide-binding</keyword>
<dbReference type="EMBL" id="LFEJ01000003">
    <property type="protein sequence ID" value="KMV36119.1"/>
    <property type="molecule type" value="Genomic_DNA"/>
</dbReference>
<dbReference type="GO" id="GO:0005524">
    <property type="term" value="F:ATP binding"/>
    <property type="evidence" value="ECO:0007669"/>
    <property type="project" value="UniProtKB-KW"/>
</dbReference>
<sequence length="217" mass="25149">MANAAGKLQAYYGGTFDPIHYGHLRPVEALAQTVGLERVVIMPNNVPPHRPQPQASSEQRRAMVELAIADNSLFALDSRELQRETPSYTAETFRQLREEQGETRPLAFIIGQDSLLSLPYWYRYEQLLERCHLLVCRRPGYPVRMQNEEQQRWLEARLTRDIALLHQRPAGQIFLADTPLFDISATDIRHRLAANRPCDEIVPPRVLAYIREHHLYR</sequence>
<comment type="function">
    <text evidence="1 11">Catalyzes the reversible adenylation of nicotinate mononucleotide (NaMN) to nicotinic acid adenine dinucleotide (NaAD).</text>
</comment>
<comment type="catalytic activity">
    <reaction evidence="10 11">
        <text>nicotinate beta-D-ribonucleotide + ATP + H(+) = deamido-NAD(+) + diphosphate</text>
        <dbReference type="Rhea" id="RHEA:22860"/>
        <dbReference type="ChEBI" id="CHEBI:15378"/>
        <dbReference type="ChEBI" id="CHEBI:30616"/>
        <dbReference type="ChEBI" id="CHEBI:33019"/>
        <dbReference type="ChEBI" id="CHEBI:57502"/>
        <dbReference type="ChEBI" id="CHEBI:58437"/>
        <dbReference type="EC" id="2.7.7.18"/>
    </reaction>
</comment>
<evidence type="ECO:0000256" key="4">
    <source>
        <dbReference type="ARBA" id="ARBA00022642"/>
    </source>
</evidence>
<dbReference type="EC" id="2.7.7.18" evidence="11"/>
<dbReference type="CDD" id="cd02165">
    <property type="entry name" value="NMNAT"/>
    <property type="match status" value="1"/>
</dbReference>
<dbReference type="FunFam" id="3.40.50.620:FF:000039">
    <property type="entry name" value="Probable nicotinate-nucleotide adenylyltransferase"/>
    <property type="match status" value="1"/>
</dbReference>
<evidence type="ECO:0000256" key="5">
    <source>
        <dbReference type="ARBA" id="ARBA00022679"/>
    </source>
</evidence>
<proteinExistence type="inferred from homology"/>
<evidence type="ECO:0000256" key="8">
    <source>
        <dbReference type="ARBA" id="ARBA00022840"/>
    </source>
</evidence>
<dbReference type="NCBIfam" id="NF000839">
    <property type="entry name" value="PRK00071.1-1"/>
    <property type="match status" value="1"/>
</dbReference>
<dbReference type="GO" id="GO:0004515">
    <property type="term" value="F:nicotinate-nucleotide adenylyltransferase activity"/>
    <property type="evidence" value="ECO:0007669"/>
    <property type="project" value="UniProtKB-UniRule"/>
</dbReference>
<dbReference type="SUPFAM" id="SSF52374">
    <property type="entry name" value="Nucleotidylyl transferase"/>
    <property type="match status" value="1"/>
</dbReference>
<keyword evidence="6 11" id="KW-0548">Nucleotidyltransferase</keyword>
<feature type="domain" description="Cytidyltransferase-like" evidence="12">
    <location>
        <begin position="11"/>
        <end position="191"/>
    </location>
</feature>
<dbReference type="UniPathway" id="UPA00253">
    <property type="reaction ID" value="UER00332"/>
</dbReference>
<evidence type="ECO:0000256" key="3">
    <source>
        <dbReference type="ARBA" id="ARBA00009014"/>
    </source>
</evidence>
<comment type="caution">
    <text evidence="13">The sequence shown here is derived from an EMBL/GenBank/DDBJ whole genome shotgun (WGS) entry which is preliminary data.</text>
</comment>
<keyword evidence="14" id="KW-1185">Reference proteome</keyword>
<evidence type="ECO:0000256" key="10">
    <source>
        <dbReference type="ARBA" id="ARBA00048721"/>
    </source>
</evidence>
<dbReference type="InterPro" id="IPR005248">
    <property type="entry name" value="NadD/NMNAT"/>
</dbReference>
<dbReference type="AlphaFoldDB" id="A0A0J8YF45"/>
<gene>
    <name evidence="11" type="primary">nadD</name>
    <name evidence="13" type="ORF">ACH50_01520</name>
</gene>
<keyword evidence="5 11" id="KW-0808">Transferase</keyword>
<keyword evidence="4 11" id="KW-0662">Pyridine nucleotide biosynthesis</keyword>
<dbReference type="PATRIC" id="fig|1656095.3.peg.71"/>
<protein>
    <recommendedName>
        <fullName evidence="11">Probable nicotinate-nucleotide adenylyltransferase</fullName>
        <ecNumber evidence="11">2.7.7.18</ecNumber>
    </recommendedName>
    <alternativeName>
        <fullName evidence="11">Deamido-NAD(+) diphosphorylase</fullName>
    </alternativeName>
    <alternativeName>
        <fullName evidence="11">Deamido-NAD(+) pyrophosphorylase</fullName>
    </alternativeName>
    <alternativeName>
        <fullName evidence="11">Nicotinate mononucleotide adenylyltransferase</fullName>
        <shortName evidence="11">NaMN adenylyltransferase</shortName>
    </alternativeName>
</protein>
<evidence type="ECO:0000256" key="7">
    <source>
        <dbReference type="ARBA" id="ARBA00022741"/>
    </source>
</evidence>
<dbReference type="RefSeq" id="WP_024559125.1">
    <property type="nucleotide sequence ID" value="NZ_LFEJ01000003.1"/>
</dbReference>
<evidence type="ECO:0000256" key="11">
    <source>
        <dbReference type="HAMAP-Rule" id="MF_00244"/>
    </source>
</evidence>
<dbReference type="NCBIfam" id="NF000840">
    <property type="entry name" value="PRK00071.1-3"/>
    <property type="match status" value="1"/>
</dbReference>
<dbReference type="NCBIfam" id="TIGR00482">
    <property type="entry name" value="nicotinate (nicotinamide) nucleotide adenylyltransferase"/>
    <property type="match status" value="1"/>
</dbReference>
<evidence type="ECO:0000256" key="1">
    <source>
        <dbReference type="ARBA" id="ARBA00002324"/>
    </source>
</evidence>
<dbReference type="Gene3D" id="3.40.50.620">
    <property type="entry name" value="HUPs"/>
    <property type="match status" value="1"/>
</dbReference>
<evidence type="ECO:0000313" key="13">
    <source>
        <dbReference type="EMBL" id="KMV36119.1"/>
    </source>
</evidence>
<evidence type="ECO:0000256" key="6">
    <source>
        <dbReference type="ARBA" id="ARBA00022695"/>
    </source>
</evidence>
<comment type="similarity">
    <text evidence="3 11">Belongs to the NadD family.</text>
</comment>
<evidence type="ECO:0000256" key="9">
    <source>
        <dbReference type="ARBA" id="ARBA00023027"/>
    </source>
</evidence>
<dbReference type="InterPro" id="IPR004821">
    <property type="entry name" value="Cyt_trans-like"/>
</dbReference>
<dbReference type="HAMAP" id="MF_00244">
    <property type="entry name" value="NaMN_adenylyltr"/>
    <property type="match status" value="1"/>
</dbReference>
<dbReference type="PANTHER" id="PTHR39321">
    <property type="entry name" value="NICOTINATE-NUCLEOTIDE ADENYLYLTRANSFERASE-RELATED"/>
    <property type="match status" value="1"/>
</dbReference>
<comment type="pathway">
    <text evidence="2 11">Cofactor biosynthesis; NAD(+) biosynthesis; deamido-NAD(+) from nicotinate D-ribonucleotide: step 1/1.</text>
</comment>
<dbReference type="InterPro" id="IPR014729">
    <property type="entry name" value="Rossmann-like_a/b/a_fold"/>
</dbReference>
<dbReference type="OrthoDB" id="5295945at2"/>
<name>A0A0J8YF45_9ENTR</name>
<accession>A0A0J8YF45</accession>
<evidence type="ECO:0000256" key="2">
    <source>
        <dbReference type="ARBA" id="ARBA00005019"/>
    </source>
</evidence>
<keyword evidence="9 11" id="KW-0520">NAD</keyword>
<dbReference type="Proteomes" id="UP000037315">
    <property type="component" value="Unassembled WGS sequence"/>
</dbReference>